<name>A0ABD2Z235_9GENT</name>
<accession>A0ABD2Z235</accession>
<dbReference type="AlphaFoldDB" id="A0ABD2Z235"/>
<keyword evidence="2" id="KW-1185">Reference proteome</keyword>
<organism evidence="1 2">
    <name type="scientific">Cinchona calisaya</name>
    <dbReference type="NCBI Taxonomy" id="153742"/>
    <lineage>
        <taxon>Eukaryota</taxon>
        <taxon>Viridiplantae</taxon>
        <taxon>Streptophyta</taxon>
        <taxon>Embryophyta</taxon>
        <taxon>Tracheophyta</taxon>
        <taxon>Spermatophyta</taxon>
        <taxon>Magnoliopsida</taxon>
        <taxon>eudicotyledons</taxon>
        <taxon>Gunneridae</taxon>
        <taxon>Pentapetalae</taxon>
        <taxon>asterids</taxon>
        <taxon>lamiids</taxon>
        <taxon>Gentianales</taxon>
        <taxon>Rubiaceae</taxon>
        <taxon>Cinchonoideae</taxon>
        <taxon>Cinchoneae</taxon>
        <taxon>Cinchona</taxon>
    </lineage>
</organism>
<sequence length="55" mass="6618">FDVDEGKQAEWFRVVVWRYIFSSLFDIFCGRVPIISQYTRFRSTVKCSLMMVCKQ</sequence>
<protein>
    <submittedName>
        <fullName evidence="1">Uncharacterized protein</fullName>
    </submittedName>
</protein>
<reference evidence="1 2" key="1">
    <citation type="submission" date="2024-11" db="EMBL/GenBank/DDBJ databases">
        <title>A near-complete genome assembly of Cinchona calisaya.</title>
        <authorList>
            <person name="Lian D.C."/>
            <person name="Zhao X.W."/>
            <person name="Wei L."/>
        </authorList>
    </citation>
    <scope>NUCLEOTIDE SEQUENCE [LARGE SCALE GENOMIC DNA]</scope>
    <source>
        <tissue evidence="1">Nenye</tissue>
    </source>
</reference>
<dbReference type="EMBL" id="JBJUIK010000011">
    <property type="protein sequence ID" value="KAL3513199.1"/>
    <property type="molecule type" value="Genomic_DNA"/>
</dbReference>
<evidence type="ECO:0000313" key="1">
    <source>
        <dbReference type="EMBL" id="KAL3513199.1"/>
    </source>
</evidence>
<evidence type="ECO:0000313" key="2">
    <source>
        <dbReference type="Proteomes" id="UP001630127"/>
    </source>
</evidence>
<feature type="non-terminal residue" evidence="1">
    <location>
        <position position="55"/>
    </location>
</feature>
<proteinExistence type="predicted"/>
<comment type="caution">
    <text evidence="1">The sequence shown here is derived from an EMBL/GenBank/DDBJ whole genome shotgun (WGS) entry which is preliminary data.</text>
</comment>
<feature type="non-terminal residue" evidence="1">
    <location>
        <position position="1"/>
    </location>
</feature>
<dbReference type="Proteomes" id="UP001630127">
    <property type="component" value="Unassembled WGS sequence"/>
</dbReference>
<gene>
    <name evidence="1" type="ORF">ACH5RR_025916</name>
</gene>